<feature type="compositionally biased region" description="Acidic residues" evidence="1">
    <location>
        <begin position="64"/>
        <end position="76"/>
    </location>
</feature>
<dbReference type="EMBL" id="CP058560">
    <property type="protein sequence ID" value="QUH22393.1"/>
    <property type="molecule type" value="Genomic_DNA"/>
</dbReference>
<protein>
    <submittedName>
        <fullName evidence="3">Uncharacterized protein</fullName>
    </submittedName>
</protein>
<name>A0A8T8K5I9_9EURY</name>
<reference evidence="3" key="1">
    <citation type="submission" date="2020-07" db="EMBL/GenBank/DDBJ databases">
        <title>Methanobacterium. sp. MethCan genome.</title>
        <authorList>
            <person name="Postec A."/>
            <person name="Quemeneur M."/>
        </authorList>
    </citation>
    <scope>NUCLEOTIDE SEQUENCE</scope>
    <source>
        <strain evidence="3">MethCAN</strain>
    </source>
</reference>
<dbReference type="GeneID" id="64819247"/>
<feature type="transmembrane region" description="Helical" evidence="2">
    <location>
        <begin position="18"/>
        <end position="37"/>
    </location>
</feature>
<evidence type="ECO:0000313" key="3">
    <source>
        <dbReference type="EMBL" id="QUH22393.1"/>
    </source>
</evidence>
<dbReference type="Proteomes" id="UP000681041">
    <property type="component" value="Chromosome"/>
</dbReference>
<sequence length="83" mass="8755">MKIWGLDYKGGVKLNKRGIYIISFLFLVFVILTAGCIGSQGMGDESADSTGDSTGDGDKSSDDESKDEGGDEESGEDIVPLES</sequence>
<evidence type="ECO:0000313" key="4">
    <source>
        <dbReference type="Proteomes" id="UP000681041"/>
    </source>
</evidence>
<evidence type="ECO:0000256" key="2">
    <source>
        <dbReference type="SAM" id="Phobius"/>
    </source>
</evidence>
<evidence type="ECO:0000256" key="1">
    <source>
        <dbReference type="SAM" id="MobiDB-lite"/>
    </source>
</evidence>
<proteinExistence type="predicted"/>
<dbReference type="RefSeq" id="WP_211533338.1">
    <property type="nucleotide sequence ID" value="NZ_CP058560.1"/>
</dbReference>
<dbReference type="AlphaFoldDB" id="A0A8T8K5I9"/>
<keyword evidence="2" id="KW-1133">Transmembrane helix</keyword>
<keyword evidence="2" id="KW-0812">Transmembrane</keyword>
<dbReference type="KEGG" id="meme:HYG87_00745"/>
<organism evidence="3 4">
    <name type="scientific">Methanobacterium alkalithermotolerans</name>
    <dbReference type="NCBI Taxonomy" id="2731220"/>
    <lineage>
        <taxon>Archaea</taxon>
        <taxon>Methanobacteriati</taxon>
        <taxon>Methanobacteriota</taxon>
        <taxon>Methanomada group</taxon>
        <taxon>Methanobacteria</taxon>
        <taxon>Methanobacteriales</taxon>
        <taxon>Methanobacteriaceae</taxon>
        <taxon>Methanobacterium</taxon>
    </lineage>
</organism>
<gene>
    <name evidence="3" type="ORF">HYG87_00745</name>
</gene>
<keyword evidence="2" id="KW-0472">Membrane</keyword>
<accession>A0A8T8K5I9</accession>
<feature type="region of interest" description="Disordered" evidence="1">
    <location>
        <begin position="41"/>
        <end position="83"/>
    </location>
</feature>
<keyword evidence="4" id="KW-1185">Reference proteome</keyword>